<gene>
    <name evidence="1" type="ORF">B9K05_09640</name>
</gene>
<keyword evidence="2" id="KW-1185">Reference proteome</keyword>
<accession>A0A270BFI4</accession>
<dbReference type="EMBL" id="NDFP01000010">
    <property type="protein sequence ID" value="PAL23779.1"/>
    <property type="molecule type" value="Genomic_DNA"/>
</dbReference>
<dbReference type="OrthoDB" id="7267852at2"/>
<protein>
    <submittedName>
        <fullName evidence="1">Uncharacterized protein</fullName>
    </submittedName>
</protein>
<dbReference type="RefSeq" id="WP_095351596.1">
    <property type="nucleotide sequence ID" value="NZ_NDFO01000010.1"/>
</dbReference>
<dbReference type="Proteomes" id="UP000216033">
    <property type="component" value="Unassembled WGS sequence"/>
</dbReference>
<sequence>MTDAYDLDDTLQGTDFEDTSTVLWKGDTPEGKPGLLLSLLYFFWKIDWHQHNTLMRPDVTYLVTENSRFFSPPPSEGVIHGLMHAWLHLSKVTIANQSYEELCAGSQTEGAKERFIPLAPALRWFWMGLENDDRAIEARKWLTAIGWENIIKNAAARDKATRAILAGQAEGHTFSIEEMPEYTRARKAAESRFEADMQTWMRGGAIGPIPALKDYPPEVQHAAA</sequence>
<reference evidence="1 2" key="1">
    <citation type="submission" date="2017-04" db="EMBL/GenBank/DDBJ databases">
        <title>Kefir bacterial isolates.</title>
        <authorList>
            <person name="Kim Y."/>
            <person name="Blasche S."/>
            <person name="Patil K.R."/>
        </authorList>
    </citation>
    <scope>NUCLEOTIDE SEQUENCE [LARGE SCALE GENOMIC DNA]</scope>
    <source>
        <strain evidence="1 2">KR-2</strain>
    </source>
</reference>
<organism evidence="1 2">
    <name type="scientific">Acetobacter syzygii</name>
    <dbReference type="NCBI Taxonomy" id="146476"/>
    <lineage>
        <taxon>Bacteria</taxon>
        <taxon>Pseudomonadati</taxon>
        <taxon>Pseudomonadota</taxon>
        <taxon>Alphaproteobacteria</taxon>
        <taxon>Acetobacterales</taxon>
        <taxon>Acetobacteraceae</taxon>
        <taxon>Acetobacter</taxon>
    </lineage>
</organism>
<proteinExistence type="predicted"/>
<dbReference type="AlphaFoldDB" id="A0A270BFI4"/>
<name>A0A270BFI4_9PROT</name>
<evidence type="ECO:0000313" key="1">
    <source>
        <dbReference type="EMBL" id="PAL23779.1"/>
    </source>
</evidence>
<evidence type="ECO:0000313" key="2">
    <source>
        <dbReference type="Proteomes" id="UP000216033"/>
    </source>
</evidence>
<comment type="caution">
    <text evidence="1">The sequence shown here is derived from an EMBL/GenBank/DDBJ whole genome shotgun (WGS) entry which is preliminary data.</text>
</comment>